<organism evidence="2 3">
    <name type="scientific">Cymbomonas tetramitiformis</name>
    <dbReference type="NCBI Taxonomy" id="36881"/>
    <lineage>
        <taxon>Eukaryota</taxon>
        <taxon>Viridiplantae</taxon>
        <taxon>Chlorophyta</taxon>
        <taxon>Pyramimonadophyceae</taxon>
        <taxon>Pyramimonadales</taxon>
        <taxon>Pyramimonadaceae</taxon>
        <taxon>Cymbomonas</taxon>
    </lineage>
</organism>
<gene>
    <name evidence="2" type="ORF">CYMTET_39777</name>
</gene>
<evidence type="ECO:0000256" key="1">
    <source>
        <dbReference type="SAM" id="MobiDB-lite"/>
    </source>
</evidence>
<proteinExistence type="predicted"/>
<keyword evidence="3" id="KW-1185">Reference proteome</keyword>
<dbReference type="AlphaFoldDB" id="A0AAE0CB60"/>
<evidence type="ECO:0000313" key="3">
    <source>
        <dbReference type="Proteomes" id="UP001190700"/>
    </source>
</evidence>
<accession>A0AAE0CB60</accession>
<dbReference type="Proteomes" id="UP001190700">
    <property type="component" value="Unassembled WGS sequence"/>
</dbReference>
<dbReference type="EMBL" id="LGRX02026447">
    <property type="protein sequence ID" value="KAK3250865.1"/>
    <property type="molecule type" value="Genomic_DNA"/>
</dbReference>
<feature type="region of interest" description="Disordered" evidence="1">
    <location>
        <begin position="53"/>
        <end position="73"/>
    </location>
</feature>
<evidence type="ECO:0000313" key="2">
    <source>
        <dbReference type="EMBL" id="KAK3250865.1"/>
    </source>
</evidence>
<sequence>MGLDPKMGQALPTVKIADLFAIEGTVHPVEAVVKAAVETERCRHEWRATMESAETGTMLDAADDARTLDSRRR</sequence>
<protein>
    <submittedName>
        <fullName evidence="2">Uncharacterized protein</fullName>
    </submittedName>
</protein>
<feature type="compositionally biased region" description="Basic and acidic residues" evidence="1">
    <location>
        <begin position="63"/>
        <end position="73"/>
    </location>
</feature>
<name>A0AAE0CB60_9CHLO</name>
<reference evidence="2 3" key="1">
    <citation type="journal article" date="2015" name="Genome Biol. Evol.">
        <title>Comparative Genomics of a Bacterivorous Green Alga Reveals Evolutionary Causalities and Consequences of Phago-Mixotrophic Mode of Nutrition.</title>
        <authorList>
            <person name="Burns J.A."/>
            <person name="Paasch A."/>
            <person name="Narechania A."/>
            <person name="Kim E."/>
        </authorList>
    </citation>
    <scope>NUCLEOTIDE SEQUENCE [LARGE SCALE GENOMIC DNA]</scope>
    <source>
        <strain evidence="2 3">PLY_AMNH</strain>
    </source>
</reference>
<comment type="caution">
    <text evidence="2">The sequence shown here is derived from an EMBL/GenBank/DDBJ whole genome shotgun (WGS) entry which is preliminary data.</text>
</comment>